<keyword evidence="2" id="KW-1185">Reference proteome</keyword>
<evidence type="ECO:0000313" key="2">
    <source>
        <dbReference type="Proteomes" id="UP001234202"/>
    </source>
</evidence>
<dbReference type="EMBL" id="JASBWV010000020">
    <property type="protein sequence ID" value="KAJ9120471.1"/>
    <property type="molecule type" value="Genomic_DNA"/>
</dbReference>
<reference evidence="1" key="1">
    <citation type="submission" date="2023-04" db="EMBL/GenBank/DDBJ databases">
        <title>Draft Genome sequencing of Naganishia species isolated from polar environments using Oxford Nanopore Technology.</title>
        <authorList>
            <person name="Leo P."/>
            <person name="Venkateswaran K."/>
        </authorList>
    </citation>
    <scope>NUCLEOTIDE SEQUENCE</scope>
    <source>
        <strain evidence="1">DBVPG 5303</strain>
    </source>
</reference>
<gene>
    <name evidence="1" type="ORF">QFC24_005144</name>
</gene>
<proteinExistence type="predicted"/>
<name>A0ACC2XA23_9TREE</name>
<organism evidence="1 2">
    <name type="scientific">Naganishia onofrii</name>
    <dbReference type="NCBI Taxonomy" id="1851511"/>
    <lineage>
        <taxon>Eukaryota</taxon>
        <taxon>Fungi</taxon>
        <taxon>Dikarya</taxon>
        <taxon>Basidiomycota</taxon>
        <taxon>Agaricomycotina</taxon>
        <taxon>Tremellomycetes</taxon>
        <taxon>Filobasidiales</taxon>
        <taxon>Filobasidiaceae</taxon>
        <taxon>Naganishia</taxon>
    </lineage>
</organism>
<comment type="caution">
    <text evidence="1">The sequence shown here is derived from an EMBL/GenBank/DDBJ whole genome shotgun (WGS) entry which is preliminary data.</text>
</comment>
<dbReference type="Proteomes" id="UP001234202">
    <property type="component" value="Unassembled WGS sequence"/>
</dbReference>
<protein>
    <submittedName>
        <fullName evidence="1">Uncharacterized protein</fullName>
    </submittedName>
</protein>
<accession>A0ACC2XA23</accession>
<evidence type="ECO:0000313" key="1">
    <source>
        <dbReference type="EMBL" id="KAJ9120471.1"/>
    </source>
</evidence>
<sequence length="317" mass="34230">MNVFPSTFTRHLTRQVASGSCRPTAAATLSAACRYKSTKATKVEEASTPQQPFTLPHIELGPTHPSRYQDHYHNTLQEDLMYMTYDHKLASASKSANTQASSSDDVHLPTPYEVNRPAPAPRGNRPIKPSARPVAPTTIPKLESIILHTMVKESIGNKPALLSAIMALRQISGETNAGGGRRGSAGVQVLASRKGAAAFKLRAGMPVAVKVELKGQAMYDFIQSLVDFVFPRIREFPGVVLPPSSSSSISPSATGGVVAFGLQPSDMALFPQIEVNLDAYPRLHGFHIQFLTNCKGKGGQDQARALLSGFRIPFARR</sequence>